<name>A0A3M6UZW0_POCDA</name>
<comment type="caution">
    <text evidence="6">The sequence shown here is derived from an EMBL/GenBank/DDBJ whole genome shotgun (WGS) entry which is preliminary data.</text>
</comment>
<accession>A0A3M6UZW0</accession>
<dbReference type="InterPro" id="IPR020635">
    <property type="entry name" value="Tyr_kinase_cat_dom"/>
</dbReference>
<dbReference type="EMBL" id="RCHS01000387">
    <property type="protein sequence ID" value="RMX59192.1"/>
    <property type="molecule type" value="Genomic_DNA"/>
</dbReference>
<dbReference type="SUPFAM" id="SSF56112">
    <property type="entry name" value="Protein kinase-like (PK-like)"/>
    <property type="match status" value="1"/>
</dbReference>
<dbReference type="GO" id="GO:0005524">
    <property type="term" value="F:ATP binding"/>
    <property type="evidence" value="ECO:0007669"/>
    <property type="project" value="UniProtKB-UniRule"/>
</dbReference>
<dbReference type="PRINTS" id="PR00109">
    <property type="entry name" value="TYRKINASE"/>
</dbReference>
<sequence length="387" mass="43423">MVTLSLTPVQRLGNQAHNCKMDYSAIRYDRKYKETQQRMEELGLMEQSPVLHLDEWEIPRESIVLNRKLGEGAFGAVCGGEVIGLRSEGEWLPVAVKSLKIGSLPEDKLEFLSEAETMKIFDHKNIVKLLGVCTKGEPAFAVMELMIHGDLKNFLLARRQFANQDCREAEDVTPKRLTAMALDITSGLNYLAEMKFVHRDLALRNCMVGSGHVVKLGDFGMARAMYDSDYYRFGRKGMLPVRWMSPESLADGVFTTKSDVWSLGVTLWELATFGSFPYQGLSNGEVVERVKQGHFMEKPQGCTGELGTLLTECWRKDSLHRPDPDKICNLLTAHVTMITACLDSPMSSVATDENRVGPGEVRRDSMRTRRGTPSPSPRRSRAITQLT</sequence>
<dbReference type="Gene3D" id="3.30.200.20">
    <property type="entry name" value="Phosphorylase Kinase, domain 1"/>
    <property type="match status" value="1"/>
</dbReference>
<dbReference type="AlphaFoldDB" id="A0A3M6UZW0"/>
<evidence type="ECO:0000256" key="1">
    <source>
        <dbReference type="ARBA" id="ARBA00004167"/>
    </source>
</evidence>
<keyword evidence="3" id="KW-0067">ATP-binding</keyword>
<dbReference type="InterPro" id="IPR001245">
    <property type="entry name" value="Ser-Thr/Tyr_kinase_cat_dom"/>
</dbReference>
<dbReference type="PROSITE" id="PS00109">
    <property type="entry name" value="PROTEIN_KINASE_TYR"/>
    <property type="match status" value="1"/>
</dbReference>
<dbReference type="InterPro" id="IPR050122">
    <property type="entry name" value="RTK"/>
</dbReference>
<keyword evidence="3" id="KW-0547">Nucleotide-binding</keyword>
<dbReference type="InterPro" id="IPR011009">
    <property type="entry name" value="Kinase-like_dom_sf"/>
</dbReference>
<dbReference type="FunFam" id="1.10.510.10:FF:001227">
    <property type="entry name" value="Tyrosine-protein kinase receptor"/>
    <property type="match status" value="1"/>
</dbReference>
<dbReference type="Gene3D" id="1.10.510.10">
    <property type="entry name" value="Transferase(Phosphotransferase) domain 1"/>
    <property type="match status" value="1"/>
</dbReference>
<dbReference type="GO" id="GO:0004714">
    <property type="term" value="F:transmembrane receptor protein tyrosine kinase activity"/>
    <property type="evidence" value="ECO:0007669"/>
    <property type="project" value="UniProtKB-EC"/>
</dbReference>
<organism evidence="6 7">
    <name type="scientific">Pocillopora damicornis</name>
    <name type="common">Cauliflower coral</name>
    <name type="synonym">Millepora damicornis</name>
    <dbReference type="NCBI Taxonomy" id="46731"/>
    <lineage>
        <taxon>Eukaryota</taxon>
        <taxon>Metazoa</taxon>
        <taxon>Cnidaria</taxon>
        <taxon>Anthozoa</taxon>
        <taxon>Hexacorallia</taxon>
        <taxon>Scleractinia</taxon>
        <taxon>Astrocoeniina</taxon>
        <taxon>Pocilloporidae</taxon>
        <taxon>Pocillopora</taxon>
    </lineage>
</organism>
<comment type="catalytic activity">
    <reaction evidence="2">
        <text>L-tyrosyl-[protein] + ATP = O-phospho-L-tyrosyl-[protein] + ADP + H(+)</text>
        <dbReference type="Rhea" id="RHEA:10596"/>
        <dbReference type="Rhea" id="RHEA-COMP:10136"/>
        <dbReference type="Rhea" id="RHEA-COMP:20101"/>
        <dbReference type="ChEBI" id="CHEBI:15378"/>
        <dbReference type="ChEBI" id="CHEBI:30616"/>
        <dbReference type="ChEBI" id="CHEBI:46858"/>
        <dbReference type="ChEBI" id="CHEBI:61978"/>
        <dbReference type="ChEBI" id="CHEBI:456216"/>
        <dbReference type="EC" id="2.7.10.1"/>
    </reaction>
</comment>
<dbReference type="Proteomes" id="UP000275408">
    <property type="component" value="Unassembled WGS sequence"/>
</dbReference>
<dbReference type="InterPro" id="IPR017441">
    <property type="entry name" value="Protein_kinase_ATP_BS"/>
</dbReference>
<dbReference type="GO" id="GO:0007169">
    <property type="term" value="P:cell surface receptor protein tyrosine kinase signaling pathway"/>
    <property type="evidence" value="ECO:0007669"/>
    <property type="project" value="TreeGrafter"/>
</dbReference>
<evidence type="ECO:0000313" key="6">
    <source>
        <dbReference type="EMBL" id="RMX59192.1"/>
    </source>
</evidence>
<dbReference type="Pfam" id="PF07714">
    <property type="entry name" value="PK_Tyr_Ser-Thr"/>
    <property type="match status" value="1"/>
</dbReference>
<evidence type="ECO:0000259" key="5">
    <source>
        <dbReference type="PROSITE" id="PS50011"/>
    </source>
</evidence>
<keyword evidence="7" id="KW-1185">Reference proteome</keyword>
<dbReference type="PROSITE" id="PS50011">
    <property type="entry name" value="PROTEIN_KINASE_DOM"/>
    <property type="match status" value="1"/>
</dbReference>
<feature type="region of interest" description="Disordered" evidence="4">
    <location>
        <begin position="348"/>
        <end position="387"/>
    </location>
</feature>
<dbReference type="SMART" id="SM00219">
    <property type="entry name" value="TyrKc"/>
    <property type="match status" value="1"/>
</dbReference>
<feature type="domain" description="Protein kinase" evidence="5">
    <location>
        <begin position="63"/>
        <end position="337"/>
    </location>
</feature>
<dbReference type="PANTHER" id="PTHR24416:SF489">
    <property type="entry name" value="PROTEIN KINASE DOMAIN-CONTAINING PROTEIN"/>
    <property type="match status" value="1"/>
</dbReference>
<reference evidence="6 7" key="1">
    <citation type="journal article" date="2018" name="Sci. Rep.">
        <title>Comparative analysis of the Pocillopora damicornis genome highlights role of immune system in coral evolution.</title>
        <authorList>
            <person name="Cunning R."/>
            <person name="Bay R.A."/>
            <person name="Gillette P."/>
            <person name="Baker A.C."/>
            <person name="Traylor-Knowles N."/>
        </authorList>
    </citation>
    <scope>NUCLEOTIDE SEQUENCE [LARGE SCALE GENOMIC DNA]</scope>
    <source>
        <strain evidence="6">RSMAS</strain>
        <tissue evidence="6">Whole animal</tissue>
    </source>
</reference>
<dbReference type="InterPro" id="IPR008266">
    <property type="entry name" value="Tyr_kinase_AS"/>
</dbReference>
<dbReference type="GO" id="GO:0043235">
    <property type="term" value="C:receptor complex"/>
    <property type="evidence" value="ECO:0007669"/>
    <property type="project" value="TreeGrafter"/>
</dbReference>
<evidence type="ECO:0000256" key="3">
    <source>
        <dbReference type="PROSITE-ProRule" id="PRU10141"/>
    </source>
</evidence>
<feature type="compositionally biased region" description="Basic and acidic residues" evidence="4">
    <location>
        <begin position="352"/>
        <end position="367"/>
    </location>
</feature>
<evidence type="ECO:0000256" key="2">
    <source>
        <dbReference type="ARBA" id="ARBA00051243"/>
    </source>
</evidence>
<proteinExistence type="predicted"/>
<dbReference type="GO" id="GO:0005886">
    <property type="term" value="C:plasma membrane"/>
    <property type="evidence" value="ECO:0007669"/>
    <property type="project" value="TreeGrafter"/>
</dbReference>
<dbReference type="CDD" id="cd00192">
    <property type="entry name" value="PTKc"/>
    <property type="match status" value="1"/>
</dbReference>
<dbReference type="PANTHER" id="PTHR24416">
    <property type="entry name" value="TYROSINE-PROTEIN KINASE RECEPTOR"/>
    <property type="match status" value="1"/>
</dbReference>
<dbReference type="STRING" id="46731.A0A3M6UZW0"/>
<comment type="subcellular location">
    <subcellularLocation>
        <location evidence="1">Membrane</location>
        <topology evidence="1">Single-pass membrane protein</topology>
    </subcellularLocation>
</comment>
<dbReference type="PROSITE" id="PS00107">
    <property type="entry name" value="PROTEIN_KINASE_ATP"/>
    <property type="match status" value="1"/>
</dbReference>
<protein>
    <recommendedName>
        <fullName evidence="5">Protein kinase domain-containing protein</fullName>
    </recommendedName>
</protein>
<gene>
    <name evidence="6" type="ORF">pdam_00007712</name>
</gene>
<evidence type="ECO:0000313" key="7">
    <source>
        <dbReference type="Proteomes" id="UP000275408"/>
    </source>
</evidence>
<evidence type="ECO:0000256" key="4">
    <source>
        <dbReference type="SAM" id="MobiDB-lite"/>
    </source>
</evidence>
<dbReference type="OrthoDB" id="73209at2759"/>
<feature type="binding site" evidence="3">
    <location>
        <position position="97"/>
    </location>
    <ligand>
        <name>ATP</name>
        <dbReference type="ChEBI" id="CHEBI:30616"/>
    </ligand>
</feature>
<dbReference type="InterPro" id="IPR000719">
    <property type="entry name" value="Prot_kinase_dom"/>
</dbReference>